<gene>
    <name evidence="2" type="ORF">O6P43_026186</name>
</gene>
<evidence type="ECO:0000313" key="3">
    <source>
        <dbReference type="Proteomes" id="UP001163823"/>
    </source>
</evidence>
<sequence>MLPLPSLRTLIAVDEFDPKKRFIKAFLTASPDSSHCLVLVVINPVDPYKSIGTYILAFAKPGRDKAWSRITGITALNDIVYFKGNLYGCAVNSYDVIVVVLIQIEKRRAILFAKPQLIGEDGDKSLLLNDEDDQEVDIPVNNYFFMKYLVDLDGELCLVVRYLRNLLMYTDYFKIFKIRVWPLGDQCLFLGNNYTFTCKATTVGEPSDRLLSNSIFFTHDNDLTPPDLDQGSYNILDNHISNSNKDSPNTNPPVCITPSLRFGACRKKLQSGMKALVWKSAFLSRKTARALVIQHQRNSIPKKPKRLEHT</sequence>
<keyword evidence="3" id="KW-1185">Reference proteome</keyword>
<evidence type="ECO:0000313" key="2">
    <source>
        <dbReference type="EMBL" id="KAJ7954628.1"/>
    </source>
</evidence>
<evidence type="ECO:0000259" key="1">
    <source>
        <dbReference type="Pfam" id="PF03478"/>
    </source>
</evidence>
<dbReference type="PANTHER" id="PTHR44259:SF113">
    <property type="entry name" value="OS06G0659700 PROTEIN"/>
    <property type="match status" value="1"/>
</dbReference>
<dbReference type="InterPro" id="IPR005174">
    <property type="entry name" value="KIB1-4_b-propeller"/>
</dbReference>
<dbReference type="PANTHER" id="PTHR44259">
    <property type="entry name" value="OS07G0183000 PROTEIN-RELATED"/>
    <property type="match status" value="1"/>
</dbReference>
<proteinExistence type="predicted"/>
<dbReference type="AlphaFoldDB" id="A0AAD7PGD9"/>
<name>A0AAD7PGD9_QUISA</name>
<dbReference type="Proteomes" id="UP001163823">
    <property type="component" value="Chromosome 10"/>
</dbReference>
<protein>
    <submittedName>
        <fullName evidence="2">F-box protein</fullName>
    </submittedName>
</protein>
<feature type="domain" description="KIB1-4 beta-propeller" evidence="1">
    <location>
        <begin position="3"/>
        <end position="234"/>
    </location>
</feature>
<dbReference type="InterPro" id="IPR050942">
    <property type="entry name" value="F-box_BR-signaling"/>
</dbReference>
<organism evidence="2 3">
    <name type="scientific">Quillaja saponaria</name>
    <name type="common">Soap bark tree</name>
    <dbReference type="NCBI Taxonomy" id="32244"/>
    <lineage>
        <taxon>Eukaryota</taxon>
        <taxon>Viridiplantae</taxon>
        <taxon>Streptophyta</taxon>
        <taxon>Embryophyta</taxon>
        <taxon>Tracheophyta</taxon>
        <taxon>Spermatophyta</taxon>
        <taxon>Magnoliopsida</taxon>
        <taxon>eudicotyledons</taxon>
        <taxon>Gunneridae</taxon>
        <taxon>Pentapetalae</taxon>
        <taxon>rosids</taxon>
        <taxon>fabids</taxon>
        <taxon>Fabales</taxon>
        <taxon>Quillajaceae</taxon>
        <taxon>Quillaja</taxon>
    </lineage>
</organism>
<comment type="caution">
    <text evidence="2">The sequence shown here is derived from an EMBL/GenBank/DDBJ whole genome shotgun (WGS) entry which is preliminary data.</text>
</comment>
<dbReference type="Pfam" id="PF03478">
    <property type="entry name" value="Beta-prop_KIB1-4"/>
    <property type="match status" value="1"/>
</dbReference>
<accession>A0AAD7PGD9</accession>
<dbReference type="EMBL" id="JARAOO010000010">
    <property type="protein sequence ID" value="KAJ7954628.1"/>
    <property type="molecule type" value="Genomic_DNA"/>
</dbReference>
<reference evidence="2" key="1">
    <citation type="journal article" date="2023" name="Science">
        <title>Elucidation of the pathway for biosynthesis of saponin adjuvants from the soapbark tree.</title>
        <authorList>
            <person name="Reed J."/>
            <person name="Orme A."/>
            <person name="El-Demerdash A."/>
            <person name="Owen C."/>
            <person name="Martin L.B.B."/>
            <person name="Misra R.C."/>
            <person name="Kikuchi S."/>
            <person name="Rejzek M."/>
            <person name="Martin A.C."/>
            <person name="Harkess A."/>
            <person name="Leebens-Mack J."/>
            <person name="Louveau T."/>
            <person name="Stephenson M.J."/>
            <person name="Osbourn A."/>
        </authorList>
    </citation>
    <scope>NUCLEOTIDE SEQUENCE</scope>
    <source>
        <strain evidence="2">S10</strain>
    </source>
</reference>